<evidence type="ECO:0000256" key="4">
    <source>
        <dbReference type="ARBA" id="ARBA00023136"/>
    </source>
</evidence>
<feature type="transmembrane region" description="Helical" evidence="5">
    <location>
        <begin position="16"/>
        <end position="35"/>
    </location>
</feature>
<keyword evidence="8" id="KW-1185">Reference proteome</keyword>
<dbReference type="RefSeq" id="WP_094364411.1">
    <property type="nucleotide sequence ID" value="NZ_NMVQ01000023.1"/>
</dbReference>
<evidence type="ECO:0000259" key="6">
    <source>
        <dbReference type="Pfam" id="PF07291"/>
    </source>
</evidence>
<reference evidence="7 8" key="1">
    <citation type="submission" date="2017-07" db="EMBL/GenBank/DDBJ databases">
        <title>Draft whole genome sequences of clinical Proprionibacteriaceae strains.</title>
        <authorList>
            <person name="Bernier A.-M."/>
            <person name="Bernard K."/>
            <person name="Domingo M.-C."/>
        </authorList>
    </citation>
    <scope>NUCLEOTIDE SEQUENCE [LARGE SCALE GENOMIC DNA]</scope>
    <source>
        <strain evidence="7 8">NML 130396</strain>
    </source>
</reference>
<keyword evidence="3 5" id="KW-1133">Transmembrane helix</keyword>
<dbReference type="EMBL" id="NMVQ01000023">
    <property type="protein sequence ID" value="OYO20966.1"/>
    <property type="molecule type" value="Genomic_DNA"/>
</dbReference>
<keyword evidence="2 5" id="KW-0812">Transmembrane</keyword>
<organism evidence="7 8">
    <name type="scientific">Enemella dayhoffiae</name>
    <dbReference type="NCBI Taxonomy" id="2016507"/>
    <lineage>
        <taxon>Bacteria</taxon>
        <taxon>Bacillati</taxon>
        <taxon>Actinomycetota</taxon>
        <taxon>Actinomycetes</taxon>
        <taxon>Propionibacteriales</taxon>
        <taxon>Propionibacteriaceae</taxon>
        <taxon>Enemella</taxon>
    </lineage>
</organism>
<name>A0A255H0R2_9ACTN</name>
<dbReference type="InterPro" id="IPR009908">
    <property type="entry name" value="Methylamine_util_MauE"/>
</dbReference>
<evidence type="ECO:0000313" key="7">
    <source>
        <dbReference type="EMBL" id="OYO20966.1"/>
    </source>
</evidence>
<feature type="domain" description="Methylamine utilisation protein MauE" evidence="6">
    <location>
        <begin position="19"/>
        <end position="152"/>
    </location>
</feature>
<dbReference type="UniPathway" id="UPA00895"/>
<protein>
    <submittedName>
        <fullName evidence="7">DoxX family protein</fullName>
    </submittedName>
</protein>
<dbReference type="GO" id="GO:0016020">
    <property type="term" value="C:membrane"/>
    <property type="evidence" value="ECO:0007669"/>
    <property type="project" value="UniProtKB-SubCell"/>
</dbReference>
<evidence type="ECO:0000313" key="8">
    <source>
        <dbReference type="Proteomes" id="UP000216311"/>
    </source>
</evidence>
<feature type="transmembrane region" description="Helical" evidence="5">
    <location>
        <begin position="87"/>
        <end position="108"/>
    </location>
</feature>
<proteinExistence type="predicted"/>
<dbReference type="Proteomes" id="UP000216311">
    <property type="component" value="Unassembled WGS sequence"/>
</dbReference>
<keyword evidence="4 5" id="KW-0472">Membrane</keyword>
<evidence type="ECO:0000256" key="3">
    <source>
        <dbReference type="ARBA" id="ARBA00022989"/>
    </source>
</evidence>
<comment type="subcellular location">
    <subcellularLocation>
        <location evidence="1">Membrane</location>
        <topology evidence="1">Multi-pass membrane protein</topology>
    </subcellularLocation>
</comment>
<evidence type="ECO:0000256" key="1">
    <source>
        <dbReference type="ARBA" id="ARBA00004141"/>
    </source>
</evidence>
<comment type="caution">
    <text evidence="7">The sequence shown here is derived from an EMBL/GenBank/DDBJ whole genome shotgun (WGS) entry which is preliminary data.</text>
</comment>
<evidence type="ECO:0000256" key="2">
    <source>
        <dbReference type="ARBA" id="ARBA00022692"/>
    </source>
</evidence>
<evidence type="ECO:0000256" key="5">
    <source>
        <dbReference type="SAM" id="Phobius"/>
    </source>
</evidence>
<dbReference type="GO" id="GO:0030416">
    <property type="term" value="P:methylamine metabolic process"/>
    <property type="evidence" value="ECO:0007669"/>
    <property type="project" value="InterPro"/>
</dbReference>
<dbReference type="OrthoDB" id="5422529at2"/>
<feature type="transmembrane region" description="Helical" evidence="5">
    <location>
        <begin position="55"/>
        <end position="80"/>
    </location>
</feature>
<dbReference type="Pfam" id="PF07291">
    <property type="entry name" value="MauE"/>
    <property type="match status" value="1"/>
</dbReference>
<accession>A0A255H0R2</accession>
<dbReference type="AlphaFoldDB" id="A0A255H0R2"/>
<gene>
    <name evidence="7" type="ORF">CGZ93_12220</name>
</gene>
<sequence length="189" mass="20607">MDEAEAPTAPRARRSISGWIGLAARVVLAVVWLWASLAKLPHLEESVLAVRGYQLLPYPVAVLVGYLLPMLELVVGILLILGLFTRFAGIMSALLMLAFVIGIAQAWARGLAIDCGCFGGGGEIALAEAQAKYPWELARDAALMLLGLWLAWRPRTPFSLDDKLFGEPAYATDDADFDDTAELEEEHLR</sequence>